<dbReference type="SUPFAM" id="SSF103657">
    <property type="entry name" value="BAR/IMD domain-like"/>
    <property type="match status" value="1"/>
</dbReference>
<dbReference type="OrthoDB" id="10255128at2759"/>
<dbReference type="Pfam" id="PF00611">
    <property type="entry name" value="FCH"/>
    <property type="match status" value="1"/>
</dbReference>
<accession>A0A7J7JRF1</accession>
<comment type="caution">
    <text evidence="2">The sequence shown here is derived from an EMBL/GenBank/DDBJ whole genome shotgun (WGS) entry which is preliminary data.</text>
</comment>
<name>A0A7J7JRF1_BUGNE</name>
<gene>
    <name evidence="2" type="ORF">EB796_013116</name>
</gene>
<sequence>MASGSYFNFVIPCDKYLPIPENKTFWDEGQYDPTVKRLENGKRSLDDFLLMVGERAAIERRYADKLQSWYKKWSVAVKQVAWMYTTPGHQFSKDRLKASYRWVIIPST</sequence>
<dbReference type="InterPro" id="IPR027267">
    <property type="entry name" value="AH/BAR_dom_sf"/>
</dbReference>
<feature type="domain" description="FCH" evidence="1">
    <location>
        <begin position="23"/>
        <end position="102"/>
    </location>
</feature>
<proteinExistence type="predicted"/>
<reference evidence="2" key="1">
    <citation type="submission" date="2020-06" db="EMBL/GenBank/DDBJ databases">
        <title>Draft genome of Bugula neritina, a colonial animal packing powerful symbionts and potential medicines.</title>
        <authorList>
            <person name="Rayko M."/>
        </authorList>
    </citation>
    <scope>NUCLEOTIDE SEQUENCE [LARGE SCALE GENOMIC DNA]</scope>
    <source>
        <strain evidence="2">Kwan_BN1</strain>
    </source>
</reference>
<evidence type="ECO:0000259" key="1">
    <source>
        <dbReference type="SMART" id="SM00055"/>
    </source>
</evidence>
<dbReference type="Proteomes" id="UP000593567">
    <property type="component" value="Unassembled WGS sequence"/>
</dbReference>
<evidence type="ECO:0000313" key="3">
    <source>
        <dbReference type="Proteomes" id="UP000593567"/>
    </source>
</evidence>
<keyword evidence="3" id="KW-1185">Reference proteome</keyword>
<organism evidence="2 3">
    <name type="scientific">Bugula neritina</name>
    <name type="common">Brown bryozoan</name>
    <name type="synonym">Sertularia neritina</name>
    <dbReference type="NCBI Taxonomy" id="10212"/>
    <lineage>
        <taxon>Eukaryota</taxon>
        <taxon>Metazoa</taxon>
        <taxon>Spiralia</taxon>
        <taxon>Lophotrochozoa</taxon>
        <taxon>Bryozoa</taxon>
        <taxon>Gymnolaemata</taxon>
        <taxon>Cheilostomatida</taxon>
        <taxon>Flustrina</taxon>
        <taxon>Buguloidea</taxon>
        <taxon>Bugulidae</taxon>
        <taxon>Bugula</taxon>
    </lineage>
</organism>
<dbReference type="SMART" id="SM00055">
    <property type="entry name" value="FCH"/>
    <property type="match status" value="1"/>
</dbReference>
<dbReference type="EMBL" id="VXIV02001936">
    <property type="protein sequence ID" value="KAF6028577.1"/>
    <property type="molecule type" value="Genomic_DNA"/>
</dbReference>
<dbReference type="AlphaFoldDB" id="A0A7J7JRF1"/>
<dbReference type="Gene3D" id="1.20.1270.60">
    <property type="entry name" value="Arfaptin homology (AH) domain/BAR domain"/>
    <property type="match status" value="1"/>
</dbReference>
<protein>
    <submittedName>
        <fullName evidence="2">PACSIN3</fullName>
    </submittedName>
</protein>
<dbReference type="InterPro" id="IPR001060">
    <property type="entry name" value="FCH_dom"/>
</dbReference>
<evidence type="ECO:0000313" key="2">
    <source>
        <dbReference type="EMBL" id="KAF6028577.1"/>
    </source>
</evidence>